<sequence>MMNQADRMLIGRPGDARGSHWTVEKARYCAKILGRIKAPPSHSTCARLSEASCRQWTPCEWTVSLTTLPLLLQVSAGRRLADMKLQQWSFQSPLKWNYKALHTSVAFTFSKA</sequence>
<dbReference type="Proteomes" id="UP001345963">
    <property type="component" value="Unassembled WGS sequence"/>
</dbReference>
<proteinExistence type="predicted"/>
<evidence type="ECO:0000313" key="1">
    <source>
        <dbReference type="EMBL" id="MED6232957.1"/>
    </source>
</evidence>
<accession>A0ABU7A4E0</accession>
<name>A0ABU7A4E0_9TELE</name>
<reference evidence="1 2" key="1">
    <citation type="submission" date="2021-07" db="EMBL/GenBank/DDBJ databases">
        <authorList>
            <person name="Palmer J.M."/>
        </authorList>
    </citation>
    <scope>NUCLEOTIDE SEQUENCE [LARGE SCALE GENOMIC DNA]</scope>
    <source>
        <strain evidence="1 2">AT_MEX2019</strain>
        <tissue evidence="1">Muscle</tissue>
    </source>
</reference>
<comment type="caution">
    <text evidence="1">The sequence shown here is derived from an EMBL/GenBank/DDBJ whole genome shotgun (WGS) entry which is preliminary data.</text>
</comment>
<dbReference type="EMBL" id="JAHUTI010001527">
    <property type="protein sequence ID" value="MED6232957.1"/>
    <property type="molecule type" value="Genomic_DNA"/>
</dbReference>
<keyword evidence="2" id="KW-1185">Reference proteome</keyword>
<protein>
    <submittedName>
        <fullName evidence="1">Uncharacterized protein</fullName>
    </submittedName>
</protein>
<gene>
    <name evidence="1" type="ORF">ATANTOWER_004830</name>
</gene>
<evidence type="ECO:0000313" key="2">
    <source>
        <dbReference type="Proteomes" id="UP001345963"/>
    </source>
</evidence>
<organism evidence="1 2">
    <name type="scientific">Ataeniobius toweri</name>
    <dbReference type="NCBI Taxonomy" id="208326"/>
    <lineage>
        <taxon>Eukaryota</taxon>
        <taxon>Metazoa</taxon>
        <taxon>Chordata</taxon>
        <taxon>Craniata</taxon>
        <taxon>Vertebrata</taxon>
        <taxon>Euteleostomi</taxon>
        <taxon>Actinopterygii</taxon>
        <taxon>Neopterygii</taxon>
        <taxon>Teleostei</taxon>
        <taxon>Neoteleostei</taxon>
        <taxon>Acanthomorphata</taxon>
        <taxon>Ovalentaria</taxon>
        <taxon>Atherinomorphae</taxon>
        <taxon>Cyprinodontiformes</taxon>
        <taxon>Goodeidae</taxon>
        <taxon>Ataeniobius</taxon>
    </lineage>
</organism>